<dbReference type="EMBL" id="JAGSYN010000275">
    <property type="protein sequence ID" value="KAG7660712.1"/>
    <property type="molecule type" value="Genomic_DNA"/>
</dbReference>
<dbReference type="Proteomes" id="UP000694255">
    <property type="component" value="Unassembled WGS sequence"/>
</dbReference>
<organism evidence="2 3">
    <name type="scientific">[Candida] subhashii</name>
    <dbReference type="NCBI Taxonomy" id="561895"/>
    <lineage>
        <taxon>Eukaryota</taxon>
        <taxon>Fungi</taxon>
        <taxon>Dikarya</taxon>
        <taxon>Ascomycota</taxon>
        <taxon>Saccharomycotina</taxon>
        <taxon>Pichiomycetes</taxon>
        <taxon>Debaryomycetaceae</taxon>
        <taxon>Spathaspora</taxon>
    </lineage>
</organism>
<protein>
    <submittedName>
        <fullName evidence="2">Uncharacterized protein</fullName>
    </submittedName>
</protein>
<feature type="compositionally biased region" description="Polar residues" evidence="1">
    <location>
        <begin position="127"/>
        <end position="138"/>
    </location>
</feature>
<proteinExistence type="predicted"/>
<sequence>MNNSIRLESNTIDVATLEELRDPNLISRYPPLFNRRQNLISIDSRHKLDNFTNHLPQQSYIKQQETNSGLFKTVPLKPFRSVQSFESTSSSTIQSSKHAKKKRFRLFKFLKGFSRNSEKLQQRESLKQSISSPITNNGRPGGPYPTLALHPPRPSSSSPHSPQARFRSIKPSPGSNNNEIVRSGTIYTNSLYPTRRSNSIKIRQDTLGEINNTRNSLNRRDTYFAQLRDEQINYQAAATTSASAGLLSPMMMPMSAVNTIVIPPIGSNYNHRSLQNPAVYANPIIHPNLHDSEFRRNGGVTFARYDYMNLDPNGMSPDDEEEVEDEVEEEEHNVLYGQIGSSVFLPTTSAYPIPTTSTTSGSNDSFYSILKSPSFDQQSFQERNNNNPKRKASSPIYRITHNYNHHNHSNISSPPDSYYSNVDERLHRGYRR</sequence>
<name>A0A8J5QF99_9ASCO</name>
<comment type="caution">
    <text evidence="2">The sequence shown here is derived from an EMBL/GenBank/DDBJ whole genome shotgun (WGS) entry which is preliminary data.</text>
</comment>
<dbReference type="RefSeq" id="XP_049260945.1">
    <property type="nucleotide sequence ID" value="XM_049409937.1"/>
</dbReference>
<feature type="compositionally biased region" description="Polar residues" evidence="1">
    <location>
        <begin position="173"/>
        <end position="182"/>
    </location>
</feature>
<feature type="region of interest" description="Disordered" evidence="1">
    <location>
        <begin position="118"/>
        <end position="182"/>
    </location>
</feature>
<keyword evidence="3" id="KW-1185">Reference proteome</keyword>
<evidence type="ECO:0000256" key="1">
    <source>
        <dbReference type="SAM" id="MobiDB-lite"/>
    </source>
</evidence>
<dbReference type="OrthoDB" id="4023855at2759"/>
<dbReference type="GeneID" id="73472629"/>
<gene>
    <name evidence="2" type="ORF">J8A68_005829</name>
</gene>
<evidence type="ECO:0000313" key="3">
    <source>
        <dbReference type="Proteomes" id="UP000694255"/>
    </source>
</evidence>
<dbReference type="AlphaFoldDB" id="A0A8J5QF99"/>
<evidence type="ECO:0000313" key="2">
    <source>
        <dbReference type="EMBL" id="KAG7660712.1"/>
    </source>
</evidence>
<accession>A0A8J5QF99</accession>
<reference evidence="2 3" key="1">
    <citation type="journal article" date="2021" name="DNA Res.">
        <title>Genome analysis of Candida subhashii reveals its hybrid nature and dual mitochondrial genome conformations.</title>
        <authorList>
            <person name="Mixao V."/>
            <person name="Hegedusova E."/>
            <person name="Saus E."/>
            <person name="Pryszcz L.P."/>
            <person name="Cillingova A."/>
            <person name="Nosek J."/>
            <person name="Gabaldon T."/>
        </authorList>
    </citation>
    <scope>NUCLEOTIDE SEQUENCE [LARGE SCALE GENOMIC DNA]</scope>
    <source>
        <strain evidence="2 3">CBS 10753</strain>
    </source>
</reference>